<evidence type="ECO:0000313" key="3">
    <source>
        <dbReference type="EMBL" id="CAD1819658.1"/>
    </source>
</evidence>
<dbReference type="GO" id="GO:0005634">
    <property type="term" value="C:nucleus"/>
    <property type="evidence" value="ECO:0007669"/>
    <property type="project" value="TreeGrafter"/>
</dbReference>
<evidence type="ECO:0000256" key="1">
    <source>
        <dbReference type="SAM" id="MobiDB-lite"/>
    </source>
</evidence>
<sequence>MSTPQNNNIDNMPSTKRELNGLRPPTLNVNKTSWEIKKPAATDRHPQLHCQRQFQLLHPPPVVMYVHTPKIVHAAPHEFKALVQRLTGNSPSSSDPSPPPATGARRGGCGAGCDGSDPLILTLGQRSGAGDAVPSPVSPGLFLCSPNTVQTIQGFSSLL</sequence>
<dbReference type="Pfam" id="PF05678">
    <property type="entry name" value="VQ"/>
    <property type="match status" value="1"/>
</dbReference>
<proteinExistence type="predicted"/>
<reference evidence="3" key="1">
    <citation type="submission" date="2020-07" db="EMBL/GenBank/DDBJ databases">
        <authorList>
            <person name="Lin J."/>
        </authorList>
    </citation>
    <scope>NUCLEOTIDE SEQUENCE</scope>
</reference>
<dbReference type="PANTHER" id="PTHR33143:SF6">
    <property type="entry name" value="OS08G0102900 PROTEIN"/>
    <property type="match status" value="1"/>
</dbReference>
<dbReference type="InterPro" id="IPR008889">
    <property type="entry name" value="VQ"/>
</dbReference>
<feature type="compositionally biased region" description="Polar residues" evidence="1">
    <location>
        <begin position="1"/>
        <end position="14"/>
    </location>
</feature>
<dbReference type="InterPro" id="IPR039607">
    <property type="entry name" value="VQ_8/17/18/20/21/25"/>
</dbReference>
<protein>
    <recommendedName>
        <fullName evidence="2">VQ domain-containing protein</fullName>
    </recommendedName>
</protein>
<accession>A0A6V7NM88</accession>
<gene>
    <name evidence="3" type="ORF">CB5_LOCUS2869</name>
</gene>
<organism evidence="3">
    <name type="scientific">Ananas comosus var. bracteatus</name>
    <name type="common">red pineapple</name>
    <dbReference type="NCBI Taxonomy" id="296719"/>
    <lineage>
        <taxon>Eukaryota</taxon>
        <taxon>Viridiplantae</taxon>
        <taxon>Streptophyta</taxon>
        <taxon>Embryophyta</taxon>
        <taxon>Tracheophyta</taxon>
        <taxon>Spermatophyta</taxon>
        <taxon>Magnoliopsida</taxon>
        <taxon>Liliopsida</taxon>
        <taxon>Poales</taxon>
        <taxon>Bromeliaceae</taxon>
        <taxon>Bromelioideae</taxon>
        <taxon>Ananas</taxon>
    </lineage>
</organism>
<feature type="domain" description="VQ" evidence="2">
    <location>
        <begin position="67"/>
        <end position="91"/>
    </location>
</feature>
<name>A0A6V7NM88_ANACO</name>
<feature type="region of interest" description="Disordered" evidence="1">
    <location>
        <begin position="84"/>
        <end position="109"/>
    </location>
</feature>
<feature type="region of interest" description="Disordered" evidence="1">
    <location>
        <begin position="1"/>
        <end position="27"/>
    </location>
</feature>
<evidence type="ECO:0000259" key="2">
    <source>
        <dbReference type="Pfam" id="PF05678"/>
    </source>
</evidence>
<dbReference type="PANTHER" id="PTHR33143">
    <property type="entry name" value="F16F4.1 PROTEIN-RELATED"/>
    <property type="match status" value="1"/>
</dbReference>
<dbReference type="AlphaFoldDB" id="A0A6V7NM88"/>
<dbReference type="EMBL" id="LR862139">
    <property type="protein sequence ID" value="CAD1819658.1"/>
    <property type="molecule type" value="Genomic_DNA"/>
</dbReference>